<evidence type="ECO:0000256" key="6">
    <source>
        <dbReference type="ARBA" id="ARBA00023136"/>
    </source>
</evidence>
<keyword evidence="8" id="KW-1185">Reference proteome</keyword>
<evidence type="ECO:0000256" key="4">
    <source>
        <dbReference type="ARBA" id="ARBA00022989"/>
    </source>
</evidence>
<reference evidence="9" key="2">
    <citation type="submission" date="2025-08" db="UniProtKB">
        <authorList>
            <consortium name="RefSeq"/>
        </authorList>
    </citation>
    <scope>IDENTIFICATION</scope>
    <source>
        <tissue evidence="9">Blood</tissue>
    </source>
</reference>
<comment type="similarity">
    <text evidence="2">Belongs to the apolipoprotein O/MICOS complex subunit Mic27 family.</text>
</comment>
<proteinExistence type="inferred from homology"/>
<reference evidence="8" key="1">
    <citation type="journal article" date="2016" name="Nat. Commun.">
        <title>The channel catfish genome sequence provides insights into the evolution of scale formation in teleosts.</title>
        <authorList>
            <person name="Liu Z."/>
            <person name="Liu S."/>
            <person name="Yao J."/>
            <person name="Bao L."/>
            <person name="Zhang J."/>
            <person name="Li Y."/>
            <person name="Jiang C."/>
            <person name="Sun L."/>
            <person name="Wang R."/>
            <person name="Zhang Y."/>
            <person name="Zhou T."/>
            <person name="Zeng Q."/>
            <person name="Fu Q."/>
            <person name="Gao S."/>
            <person name="Li N."/>
            <person name="Koren S."/>
            <person name="Jiang Y."/>
            <person name="Zimin A."/>
            <person name="Xu P."/>
            <person name="Phillippy A.M."/>
            <person name="Geng X."/>
            <person name="Song L."/>
            <person name="Sun F."/>
            <person name="Li C."/>
            <person name="Wang X."/>
            <person name="Chen A."/>
            <person name="Jin Y."/>
            <person name="Yuan Z."/>
            <person name="Yang Y."/>
            <person name="Tan S."/>
            <person name="Peatman E."/>
            <person name="Lu J."/>
            <person name="Qin Z."/>
            <person name="Dunham R."/>
            <person name="Li Z."/>
            <person name="Sonstegard T."/>
            <person name="Feng J."/>
            <person name="Danzmann R.G."/>
            <person name="Schroeder S."/>
            <person name="Scheffler B."/>
            <person name="Duke M.V."/>
            <person name="Ballard L."/>
            <person name="Kucuktas H."/>
            <person name="Kaltenboeck L."/>
            <person name="Liu H."/>
            <person name="Armbruster J."/>
            <person name="Xie Y."/>
            <person name="Kirby M.L."/>
            <person name="Tian Y."/>
            <person name="Flanagan M.E."/>
            <person name="Mu W."/>
            <person name="Waldbieser G.C."/>
        </authorList>
    </citation>
    <scope>NUCLEOTIDE SEQUENCE [LARGE SCALE GENOMIC DNA]</scope>
    <source>
        <strain evidence="8">SDA103</strain>
    </source>
</reference>
<dbReference type="InterPro" id="IPR019166">
    <property type="entry name" value="MIC26/MIC27"/>
</dbReference>
<protein>
    <recommendedName>
        <fullName evidence="7">MICOS complex subunit</fullName>
    </recommendedName>
</protein>
<keyword evidence="6" id="KW-0472">Membrane</keyword>
<dbReference type="PANTHER" id="PTHR14564">
    <property type="entry name" value="MICOS COMPLEX SUBUNIT MIC26 / MIC27 FAMILY MEMBER"/>
    <property type="match status" value="1"/>
</dbReference>
<keyword evidence="7" id="KW-0999">Mitochondrion inner membrane</keyword>
<dbReference type="GO" id="GO:0061617">
    <property type="term" value="C:MICOS complex"/>
    <property type="evidence" value="ECO:0007669"/>
    <property type="project" value="UniProtKB-UniRule"/>
</dbReference>
<dbReference type="AlphaFoldDB" id="A0A9F7QVR4"/>
<dbReference type="GO" id="GO:0042407">
    <property type="term" value="P:cristae formation"/>
    <property type="evidence" value="ECO:0007669"/>
    <property type="project" value="InterPro"/>
</dbReference>
<evidence type="ECO:0000313" key="9">
    <source>
        <dbReference type="RefSeq" id="XP_053530905.1"/>
    </source>
</evidence>
<dbReference type="Proteomes" id="UP000221080">
    <property type="component" value="Chromosome 23"/>
</dbReference>
<evidence type="ECO:0000256" key="7">
    <source>
        <dbReference type="RuleBase" id="RU363021"/>
    </source>
</evidence>
<keyword evidence="5 7" id="KW-0496">Mitochondrion</keyword>
<accession>A0A9F7QVR4</accession>
<organism evidence="8 9">
    <name type="scientific">Ictalurus punctatus</name>
    <name type="common">Channel catfish</name>
    <name type="synonym">Silurus punctatus</name>
    <dbReference type="NCBI Taxonomy" id="7998"/>
    <lineage>
        <taxon>Eukaryota</taxon>
        <taxon>Metazoa</taxon>
        <taxon>Chordata</taxon>
        <taxon>Craniata</taxon>
        <taxon>Vertebrata</taxon>
        <taxon>Euteleostomi</taxon>
        <taxon>Actinopterygii</taxon>
        <taxon>Neopterygii</taxon>
        <taxon>Teleostei</taxon>
        <taxon>Ostariophysi</taxon>
        <taxon>Siluriformes</taxon>
        <taxon>Ictaluridae</taxon>
        <taxon>Ictalurus</taxon>
    </lineage>
</organism>
<dbReference type="OrthoDB" id="9421762at2759"/>
<gene>
    <name evidence="9" type="primary">apoob</name>
</gene>
<dbReference type="Pfam" id="PF09769">
    <property type="entry name" value="ApoO"/>
    <property type="match status" value="1"/>
</dbReference>
<keyword evidence="3" id="KW-0812">Transmembrane</keyword>
<comment type="subunit">
    <text evidence="7">Component of the mitochondrial contact site and cristae organizing system (MICOS) complex.</text>
</comment>
<dbReference type="GeneID" id="108256572"/>
<evidence type="ECO:0000256" key="1">
    <source>
        <dbReference type="ARBA" id="ARBA00004325"/>
    </source>
</evidence>
<comment type="subcellular location">
    <subcellularLocation>
        <location evidence="7">Mitochondrion inner membrane</location>
    </subcellularLocation>
    <subcellularLocation>
        <location evidence="1">Mitochondrion membrane</location>
    </subcellularLocation>
</comment>
<dbReference type="RefSeq" id="XP_053530905.1">
    <property type="nucleotide sequence ID" value="XM_053674930.1"/>
</dbReference>
<dbReference type="CTD" id="449837"/>
<evidence type="ECO:0000256" key="5">
    <source>
        <dbReference type="ARBA" id="ARBA00023128"/>
    </source>
</evidence>
<evidence type="ECO:0000256" key="2">
    <source>
        <dbReference type="ARBA" id="ARBA00010904"/>
    </source>
</evidence>
<evidence type="ECO:0000313" key="8">
    <source>
        <dbReference type="Proteomes" id="UP000221080"/>
    </source>
</evidence>
<dbReference type="InterPro" id="IPR033182">
    <property type="entry name" value="MIC26/MIC27_animal"/>
</dbReference>
<comment type="function">
    <text evidence="7">Component of the MICOS complex, a large protein complex of the mitochondrial inner membrane that plays crucial roles in the maintenance of crista junctions, inner membrane architecture, and formation of contact sites to the outer membrane.</text>
</comment>
<evidence type="ECO:0000256" key="3">
    <source>
        <dbReference type="ARBA" id="ARBA00022692"/>
    </source>
</evidence>
<sequence length="215" mass="23874">MLNIRRLVKVALPLTFPGSLYLTSGRVFASSKNEESNSSLITDELSLYTTPHSRVRHVKPEVGHVEQTIASVRKSAEPYTTWCQEKTSYALDKAEKYYKTIEPGINTSIQTVRDTSEFLINPPSKFYPSVGAVGFSAILGLYLAKGGRVKRLLFPTGLMTLSASMFYPQHAASLAKEAKVQISRLGSQTRVLLEDVWKGKSPGKEVPGVSVRRHW</sequence>
<keyword evidence="4" id="KW-1133">Transmembrane helix</keyword>
<name>A0A9F7QVR4_ICTPU</name>